<dbReference type="InterPro" id="IPR005537">
    <property type="entry name" value="RAMP_III_fam"/>
</dbReference>
<keyword evidence="1" id="KW-0051">Antiviral defense</keyword>
<dbReference type="NCBIfam" id="TIGR02580">
    <property type="entry name" value="cas_RAMP_Cmr4"/>
    <property type="match status" value="1"/>
</dbReference>
<reference evidence="4" key="1">
    <citation type="journal article" date="2012" name="Stand. Genomic Sci.">
        <title>Permanent draft genome sequence of the gliding predator Saprospira grandis strain Sa g1 (= HR1).</title>
        <authorList>
            <person name="Mavromatis K."/>
            <person name="Chertkov O."/>
            <person name="Lapidus A."/>
            <person name="Nolan M."/>
            <person name="Lucas S."/>
            <person name="Tice H."/>
            <person name="Del Rio T.G."/>
            <person name="Cheng J.F."/>
            <person name="Han C."/>
            <person name="Tapia R."/>
            <person name="Bruce D."/>
            <person name="Goodwin L.A."/>
            <person name="Pitluck S."/>
            <person name="Huntemann M."/>
            <person name="Liolios K."/>
            <person name="Pagani I."/>
            <person name="Ivanova N."/>
            <person name="Mikhailova N."/>
            <person name="Pati A."/>
            <person name="Chen A."/>
            <person name="Palaniappan K."/>
            <person name="Land M."/>
            <person name="Brambilla E.M."/>
            <person name="Rohde M."/>
            <person name="Spring S."/>
            <person name="Goker M."/>
            <person name="Detter J.C."/>
            <person name="Bristow J."/>
            <person name="Eisen J.A."/>
            <person name="Markowitz V."/>
            <person name="Hugenholtz P."/>
            <person name="Kyrpides N.C."/>
            <person name="Klenk H.P."/>
            <person name="Woyke T."/>
        </authorList>
    </citation>
    <scope>NUCLEOTIDE SEQUENCE [LARGE SCALE GENOMIC DNA]</scope>
    <source>
        <strain evidence="4">DSM 2844</strain>
    </source>
</reference>
<protein>
    <submittedName>
        <fullName evidence="3">CRISPR type III-B/RAMP module RAMP protein Cmr4</fullName>
    </submittedName>
</protein>
<dbReference type="RefSeq" id="WP_002660500.1">
    <property type="nucleotide sequence ID" value="NZ_JH719942.1"/>
</dbReference>
<gene>
    <name evidence="3" type="ORF">SapgrDRAFT_3042</name>
</gene>
<feature type="domain" description="CRISPR type III-associated protein" evidence="2">
    <location>
        <begin position="10"/>
        <end position="281"/>
    </location>
</feature>
<name>J0XZQ9_9BACT</name>
<dbReference type="HOGENOM" id="CLU_047795_0_0_10"/>
<dbReference type="Pfam" id="PF03787">
    <property type="entry name" value="RAMPs"/>
    <property type="match status" value="1"/>
</dbReference>
<dbReference type="PANTHER" id="PTHR36700:SF1">
    <property type="entry name" value="CRISPR SYSTEM CMR SUBUNIT CMR4"/>
    <property type="match status" value="1"/>
</dbReference>
<evidence type="ECO:0000313" key="4">
    <source>
        <dbReference type="Proteomes" id="UP000005113"/>
    </source>
</evidence>
<evidence type="ECO:0000256" key="1">
    <source>
        <dbReference type="ARBA" id="ARBA00023118"/>
    </source>
</evidence>
<organism evidence="3 4">
    <name type="scientific">Saprospira grandis DSM 2844</name>
    <dbReference type="NCBI Taxonomy" id="694433"/>
    <lineage>
        <taxon>Bacteria</taxon>
        <taxon>Pseudomonadati</taxon>
        <taxon>Bacteroidota</taxon>
        <taxon>Saprospiria</taxon>
        <taxon>Saprospirales</taxon>
        <taxon>Saprospiraceae</taxon>
        <taxon>Saprospira</taxon>
    </lineage>
</organism>
<sequence length="288" mass="32094">MFTENKILFLQAKSPVHAGSGNDLGYIDLPIQREKHTGYPKVEASSLKGAMRERLESVGEKVDKIMGSKNSGEHAAAMALSDVRLLFFPVKSLKGTFAWVTCPAVLEGFKDAFELCGGTSTNIAFPRFEDEQKVYCGDDCELFVKNTNLVLEDYSYTAEKRTEVTAFAKKLGTILSIENLAKKLLIVPDDEFKDIVELHTEVITRNKISEKGTAENLFNEEFLPAESILYNMCFARKDFKDKESSAVDIMNRFEKFFLGDDAPLKYFQIGGDASLGKGIVKATIYSAQ</sequence>
<dbReference type="PANTHER" id="PTHR36700">
    <property type="entry name" value="CRISPR SYSTEM CMR SUBUNIT CMR4"/>
    <property type="match status" value="1"/>
</dbReference>
<dbReference type="Proteomes" id="UP000005113">
    <property type="component" value="Unassembled WGS sequence"/>
</dbReference>
<dbReference type="EMBL" id="JH719942">
    <property type="protein sequence ID" value="EJF54691.1"/>
    <property type="molecule type" value="Genomic_DNA"/>
</dbReference>
<proteinExistence type="predicted"/>
<accession>J0XZQ9</accession>
<dbReference type="GO" id="GO:0051607">
    <property type="term" value="P:defense response to virus"/>
    <property type="evidence" value="ECO:0007669"/>
    <property type="project" value="UniProtKB-KW"/>
</dbReference>
<evidence type="ECO:0000313" key="3">
    <source>
        <dbReference type="EMBL" id="EJF54691.1"/>
    </source>
</evidence>
<dbReference type="InterPro" id="IPR013410">
    <property type="entry name" value="CRISPR-assoc_RAMP_Cmr4"/>
</dbReference>
<evidence type="ECO:0000259" key="2">
    <source>
        <dbReference type="Pfam" id="PF03787"/>
    </source>
</evidence>
<dbReference type="AlphaFoldDB" id="J0XZQ9"/>
<dbReference type="OrthoDB" id="9789361at2"/>